<accession>A0A934RXH4</accession>
<comment type="caution">
    <text evidence="1">The sequence shown here is derived from an EMBL/GenBank/DDBJ whole genome shotgun (WGS) entry which is preliminary data.</text>
</comment>
<protein>
    <submittedName>
        <fullName evidence="1">DUF1552 domain-containing protein</fullName>
    </submittedName>
</protein>
<dbReference type="InterPro" id="IPR006311">
    <property type="entry name" value="TAT_signal"/>
</dbReference>
<evidence type="ECO:0000313" key="2">
    <source>
        <dbReference type="Proteomes" id="UP000617628"/>
    </source>
</evidence>
<name>A0A934RXH4_9BACT</name>
<dbReference type="Pfam" id="PF07586">
    <property type="entry name" value="HXXSHH"/>
    <property type="match status" value="1"/>
</dbReference>
<dbReference type="RefSeq" id="WP_200356341.1">
    <property type="nucleotide sequence ID" value="NZ_JAENIL010000026.1"/>
</dbReference>
<dbReference type="AlphaFoldDB" id="A0A934RXH4"/>
<dbReference type="InterPro" id="IPR011447">
    <property type="entry name" value="DUF1552"/>
</dbReference>
<dbReference type="PROSITE" id="PS51318">
    <property type="entry name" value="TAT"/>
    <property type="match status" value="1"/>
</dbReference>
<dbReference type="Proteomes" id="UP000617628">
    <property type="component" value="Unassembled WGS sequence"/>
</dbReference>
<organism evidence="1 2">
    <name type="scientific">Pelagicoccus mobilis</name>
    <dbReference type="NCBI Taxonomy" id="415221"/>
    <lineage>
        <taxon>Bacteria</taxon>
        <taxon>Pseudomonadati</taxon>
        <taxon>Verrucomicrobiota</taxon>
        <taxon>Opitutia</taxon>
        <taxon>Puniceicoccales</taxon>
        <taxon>Pelagicoccaceae</taxon>
        <taxon>Pelagicoccus</taxon>
    </lineage>
</organism>
<sequence length="429" mass="47445">MKRVHFSFSKSISRRSFLRGTGAAIALPWLDAMTPAFASSLASQTPRRFVSISLALGLHAPNLNPIEAGRNYTPSLYLSKIPDLLNDLTVVTGSSHPGVGGGHRAEGSILTGAPYSNNATFKNTISIDQYLAKHQGHHTRYPSLVLNIESNNSPSYTENGSMIPAEFSASRLFAKLFMADSKKAQRRQIERLKQGRSIMDIVAGDSKRLMRELGTGDKEKMDQYLSSVRDFEKRLGESEEWAGKAKPKVEMKPPVDIQDRAEVIRRKKLMLDIMQLALQTDSTRFITLHLNGEGATIPIEGVNEGYHGLSHHGLDEHKLEQLTIVETELIKTYGGFLRGLKQTQEASGSLLDNTSVLLTSNLGNASSHDNRNMPVLLAGGGFKHGQHIAFDQENNYPLPNLFMSILRRHGMDTKKFSTSTQEMSGLEMI</sequence>
<proteinExistence type="predicted"/>
<dbReference type="EMBL" id="JAENIL010000026">
    <property type="protein sequence ID" value="MBK1878128.1"/>
    <property type="molecule type" value="Genomic_DNA"/>
</dbReference>
<reference evidence="1" key="1">
    <citation type="submission" date="2021-01" db="EMBL/GenBank/DDBJ databases">
        <title>Modified the classification status of verrucomicrobia.</title>
        <authorList>
            <person name="Feng X."/>
        </authorList>
    </citation>
    <scope>NUCLEOTIDE SEQUENCE</scope>
    <source>
        <strain evidence="1">KCTC 13126</strain>
    </source>
</reference>
<keyword evidence="2" id="KW-1185">Reference proteome</keyword>
<gene>
    <name evidence="1" type="ORF">JIN87_14710</name>
</gene>
<evidence type="ECO:0000313" key="1">
    <source>
        <dbReference type="EMBL" id="MBK1878128.1"/>
    </source>
</evidence>